<reference evidence="1" key="2">
    <citation type="submission" date="2021-01" db="EMBL/GenBank/DDBJ databases">
        <authorList>
            <person name="Schikora-Tamarit M.A."/>
        </authorList>
    </citation>
    <scope>NUCLEOTIDE SEQUENCE</scope>
    <source>
        <strain evidence="1">CBS2887</strain>
    </source>
</reference>
<gene>
    <name evidence="1" type="ORF">WICPIJ_005016</name>
</gene>
<sequence length="193" mass="20245">MYFFKIGVKSATGFFDFCSVIFLKKDSFKAWILVGLMDLVVLGSVFVESVSNLLADENRVVIAGWLDGVGADGFKKPNGLAFGASSLSFPGDCEIFGAVKLKDGVVVLLVSDFELEDNCPNGLLETGFIAVFEAPNPANGLVGCSPLNCLGGLKEKPELGAGLSELALALFNLDLGILIFLLAKTSAEALVGA</sequence>
<accession>A0A9P8Q4M2</accession>
<proteinExistence type="predicted"/>
<organism evidence="1 2">
    <name type="scientific">Wickerhamomyces pijperi</name>
    <name type="common">Yeast</name>
    <name type="synonym">Pichia pijperi</name>
    <dbReference type="NCBI Taxonomy" id="599730"/>
    <lineage>
        <taxon>Eukaryota</taxon>
        <taxon>Fungi</taxon>
        <taxon>Dikarya</taxon>
        <taxon>Ascomycota</taxon>
        <taxon>Saccharomycotina</taxon>
        <taxon>Saccharomycetes</taxon>
        <taxon>Phaffomycetales</taxon>
        <taxon>Wickerhamomycetaceae</taxon>
        <taxon>Wickerhamomyces</taxon>
    </lineage>
</organism>
<evidence type="ECO:0000313" key="2">
    <source>
        <dbReference type="Proteomes" id="UP000774326"/>
    </source>
</evidence>
<dbReference type="Proteomes" id="UP000774326">
    <property type="component" value="Unassembled WGS sequence"/>
</dbReference>
<dbReference type="EMBL" id="JAEUBG010002832">
    <property type="protein sequence ID" value="KAH3683993.1"/>
    <property type="molecule type" value="Genomic_DNA"/>
</dbReference>
<keyword evidence="2" id="KW-1185">Reference proteome</keyword>
<protein>
    <submittedName>
        <fullName evidence="1">Uncharacterized protein</fullName>
    </submittedName>
</protein>
<name>A0A9P8Q4M2_WICPI</name>
<reference evidence="1" key="1">
    <citation type="journal article" date="2021" name="Open Biol.">
        <title>Shared evolutionary footprints suggest mitochondrial oxidative damage underlies multiple complex I losses in fungi.</title>
        <authorList>
            <person name="Schikora-Tamarit M.A."/>
            <person name="Marcet-Houben M."/>
            <person name="Nosek J."/>
            <person name="Gabaldon T."/>
        </authorList>
    </citation>
    <scope>NUCLEOTIDE SEQUENCE</scope>
    <source>
        <strain evidence="1">CBS2887</strain>
    </source>
</reference>
<dbReference type="AlphaFoldDB" id="A0A9P8Q4M2"/>
<comment type="caution">
    <text evidence="1">The sequence shown here is derived from an EMBL/GenBank/DDBJ whole genome shotgun (WGS) entry which is preliminary data.</text>
</comment>
<evidence type="ECO:0000313" key="1">
    <source>
        <dbReference type="EMBL" id="KAH3683993.1"/>
    </source>
</evidence>